<name>A0A2N9FB68_FAGSY</name>
<sequence length="545" mass="61080">MVRCQPRVRASKLARLVNSEDSMAQFRQVYRVPSSISLAYCHLDNLPVINRDEILLLVMAVVEGEVRFPLHPLLINFLQTVNASPCQVSINVFRIVMGVAALNRLLGVNLTPKEILFVYQYMCPREDSRTSCHLKARELNVKLVNGLPDSNKSSFGYPDPSRIEVDKKQVDVELVKRVLSTNIYVDQRGEPRSAPLLLRYEPQIKSFREGPTVPRSQEARVEPTVLFVATPATTELPSVSPDLIPSSQVCEMAPPINLFKLMGKKSSGSPSDAGKGKERKTRSPSPKTLHPNKLPTAPFWAWEPELLFGPGPISIQDTIMDSNEIEILAKVAHGLSRATCLPEDMKAAQGFHTLEARVFQMTEALQKKNIEHEKSMAEVLESVASNYKSLEEEHFKNLNAMKEAEERERIETEKQAQMEEQMAQMEEKMKKLESECILSISMAREEGKEEVMGEIKAQFQKVYNTEFRDGWKSALSKSGVPKGSELYLRDNTSIPYPVTRLKDSDSEDEGEGEEEDGEEAQGEQDNRSPTMSVEPTVVAASGSNI</sequence>
<evidence type="ECO:0000313" key="3">
    <source>
        <dbReference type="EMBL" id="SPC84034.1"/>
    </source>
</evidence>
<gene>
    <name evidence="3" type="ORF">FSB_LOCUS11916</name>
</gene>
<dbReference type="EMBL" id="OIVN01000683">
    <property type="protein sequence ID" value="SPC84034.1"/>
    <property type="molecule type" value="Genomic_DNA"/>
</dbReference>
<evidence type="ECO:0000256" key="2">
    <source>
        <dbReference type="SAM" id="MobiDB-lite"/>
    </source>
</evidence>
<keyword evidence="1" id="KW-0175">Coiled coil</keyword>
<feature type="region of interest" description="Disordered" evidence="2">
    <location>
        <begin position="261"/>
        <end position="294"/>
    </location>
</feature>
<feature type="compositionally biased region" description="Acidic residues" evidence="2">
    <location>
        <begin position="505"/>
        <end position="522"/>
    </location>
</feature>
<evidence type="ECO:0000256" key="1">
    <source>
        <dbReference type="SAM" id="Coils"/>
    </source>
</evidence>
<protein>
    <submittedName>
        <fullName evidence="3">Uncharacterized protein</fullName>
    </submittedName>
</protein>
<reference evidence="3" key="1">
    <citation type="submission" date="2018-02" db="EMBL/GenBank/DDBJ databases">
        <authorList>
            <person name="Cohen D.B."/>
            <person name="Kent A.D."/>
        </authorList>
    </citation>
    <scope>NUCLEOTIDE SEQUENCE</scope>
</reference>
<accession>A0A2N9FB68</accession>
<dbReference type="AlphaFoldDB" id="A0A2N9FB68"/>
<organism evidence="3">
    <name type="scientific">Fagus sylvatica</name>
    <name type="common">Beechnut</name>
    <dbReference type="NCBI Taxonomy" id="28930"/>
    <lineage>
        <taxon>Eukaryota</taxon>
        <taxon>Viridiplantae</taxon>
        <taxon>Streptophyta</taxon>
        <taxon>Embryophyta</taxon>
        <taxon>Tracheophyta</taxon>
        <taxon>Spermatophyta</taxon>
        <taxon>Magnoliopsida</taxon>
        <taxon>eudicotyledons</taxon>
        <taxon>Gunneridae</taxon>
        <taxon>Pentapetalae</taxon>
        <taxon>rosids</taxon>
        <taxon>fabids</taxon>
        <taxon>Fagales</taxon>
        <taxon>Fagaceae</taxon>
        <taxon>Fagus</taxon>
    </lineage>
</organism>
<feature type="coiled-coil region" evidence="1">
    <location>
        <begin position="387"/>
        <end position="435"/>
    </location>
</feature>
<feature type="region of interest" description="Disordered" evidence="2">
    <location>
        <begin position="473"/>
        <end position="545"/>
    </location>
</feature>
<proteinExistence type="predicted"/>